<dbReference type="EMBL" id="DRZC01000019">
    <property type="protein sequence ID" value="HHQ80098.1"/>
    <property type="molecule type" value="Genomic_DNA"/>
</dbReference>
<comment type="function">
    <text evidence="5">May be involved in maturation of the 30S ribosomal subunit.</text>
</comment>
<dbReference type="NCBIfam" id="NF006811">
    <property type="entry name" value="PRK09333.1"/>
    <property type="match status" value="1"/>
</dbReference>
<proteinExistence type="inferred from homology"/>
<dbReference type="AlphaFoldDB" id="A0A7J3ZJ68"/>
<dbReference type="Pfam" id="PF01090">
    <property type="entry name" value="Ribosomal_S19e"/>
    <property type="match status" value="1"/>
</dbReference>
<dbReference type="GO" id="GO:0003723">
    <property type="term" value="F:RNA binding"/>
    <property type="evidence" value="ECO:0007669"/>
    <property type="project" value="TreeGrafter"/>
</dbReference>
<accession>A0A7J3ZJ68</accession>
<reference evidence="6" key="1">
    <citation type="journal article" date="2020" name="mSystems">
        <title>Genome- and Community-Level Interaction Insights into Carbon Utilization and Element Cycling Functions of Hydrothermarchaeota in Hydrothermal Sediment.</title>
        <authorList>
            <person name="Zhou Z."/>
            <person name="Liu Y."/>
            <person name="Xu W."/>
            <person name="Pan J."/>
            <person name="Luo Z.H."/>
            <person name="Li M."/>
        </authorList>
    </citation>
    <scope>NUCLEOTIDE SEQUENCE [LARGE SCALE GENOMIC DNA]</scope>
    <source>
        <strain evidence="6">SpSt-1116</strain>
    </source>
</reference>
<dbReference type="SUPFAM" id="SSF46785">
    <property type="entry name" value="Winged helix' DNA-binding domain"/>
    <property type="match status" value="1"/>
</dbReference>
<keyword evidence="3 5" id="KW-0687">Ribonucleoprotein</keyword>
<dbReference type="GO" id="GO:0003735">
    <property type="term" value="F:structural constituent of ribosome"/>
    <property type="evidence" value="ECO:0007669"/>
    <property type="project" value="InterPro"/>
</dbReference>
<dbReference type="FunFam" id="1.10.10.10:FF:000449">
    <property type="entry name" value="30S ribosomal protein S19e"/>
    <property type="match status" value="1"/>
</dbReference>
<evidence type="ECO:0000256" key="4">
    <source>
        <dbReference type="ARBA" id="ARBA00035143"/>
    </source>
</evidence>
<dbReference type="InterPro" id="IPR036390">
    <property type="entry name" value="WH_DNA-bd_sf"/>
</dbReference>
<protein>
    <recommendedName>
        <fullName evidence="4 5">Small ribosomal subunit protein eS19</fullName>
    </recommendedName>
</protein>
<dbReference type="SMART" id="SM01413">
    <property type="entry name" value="Ribosomal_S19e"/>
    <property type="match status" value="1"/>
</dbReference>
<dbReference type="GO" id="GO:0006412">
    <property type="term" value="P:translation"/>
    <property type="evidence" value="ECO:0007669"/>
    <property type="project" value="UniProtKB-UniRule"/>
</dbReference>
<dbReference type="InterPro" id="IPR027548">
    <property type="entry name" value="Ribosomal_eS19_archaeal"/>
</dbReference>
<keyword evidence="2 5" id="KW-0689">Ribosomal protein</keyword>
<evidence type="ECO:0000256" key="1">
    <source>
        <dbReference type="ARBA" id="ARBA00010014"/>
    </source>
</evidence>
<evidence type="ECO:0000256" key="2">
    <source>
        <dbReference type="ARBA" id="ARBA00022980"/>
    </source>
</evidence>
<comment type="similarity">
    <text evidence="1 5">Belongs to the eukaryotic ribosomal protein eS19 family.</text>
</comment>
<comment type="subunit">
    <text evidence="5">Part of the 30S ribosomal subunit.</text>
</comment>
<dbReference type="HAMAP" id="MF_01474">
    <property type="entry name" value="Ribosomal_eS19"/>
    <property type="match status" value="1"/>
</dbReference>
<evidence type="ECO:0000313" key="6">
    <source>
        <dbReference type="EMBL" id="HHQ80098.1"/>
    </source>
</evidence>
<gene>
    <name evidence="5" type="primary">rps19e</name>
    <name evidence="6" type="ORF">ENM78_01340</name>
</gene>
<evidence type="ECO:0000256" key="5">
    <source>
        <dbReference type="HAMAP-Rule" id="MF_01474"/>
    </source>
</evidence>
<evidence type="ECO:0000256" key="3">
    <source>
        <dbReference type="ARBA" id="ARBA00023274"/>
    </source>
</evidence>
<dbReference type="PANTHER" id="PTHR11710">
    <property type="entry name" value="40S RIBOSOMAL PROTEIN S19"/>
    <property type="match status" value="1"/>
</dbReference>
<organism evidence="6">
    <name type="scientific">Fervidicoccus fontis</name>
    <dbReference type="NCBI Taxonomy" id="683846"/>
    <lineage>
        <taxon>Archaea</taxon>
        <taxon>Thermoproteota</taxon>
        <taxon>Thermoprotei</taxon>
        <taxon>Fervidicoccales</taxon>
        <taxon>Fervidicoccaceae</taxon>
        <taxon>Fervidicoccus</taxon>
    </lineage>
</organism>
<name>A0A7J3ZJ68_9CREN</name>
<dbReference type="InterPro" id="IPR036388">
    <property type="entry name" value="WH-like_DNA-bd_sf"/>
</dbReference>
<sequence length="154" mass="17613">MVTVLEVPAEVFIGRLAEYLKKNVKEIQPPEWAPYVKTGVDREHPPMQEDWWYIRAASMMRKLYKSGEPIGVGTFRVIYGGRKNYGSAPEHFVKASGTTHRKILQQLEKAGLVTRVPGRGRILTPKAVSIMDRIAYEILKQLAAVRPELKKYFE</sequence>
<dbReference type="GO" id="GO:0022627">
    <property type="term" value="C:cytosolic small ribosomal subunit"/>
    <property type="evidence" value="ECO:0007669"/>
    <property type="project" value="TreeGrafter"/>
</dbReference>
<dbReference type="PANTHER" id="PTHR11710:SF0">
    <property type="entry name" value="40S RIBOSOMAL PROTEIN S19"/>
    <property type="match status" value="1"/>
</dbReference>
<dbReference type="GO" id="GO:0000028">
    <property type="term" value="P:ribosomal small subunit assembly"/>
    <property type="evidence" value="ECO:0007669"/>
    <property type="project" value="TreeGrafter"/>
</dbReference>
<dbReference type="InterPro" id="IPR001266">
    <property type="entry name" value="Ribosomal_eS19"/>
</dbReference>
<comment type="caution">
    <text evidence="6">The sequence shown here is derived from an EMBL/GenBank/DDBJ whole genome shotgun (WGS) entry which is preliminary data.</text>
</comment>
<dbReference type="Gene3D" id="1.10.10.10">
    <property type="entry name" value="Winged helix-like DNA-binding domain superfamily/Winged helix DNA-binding domain"/>
    <property type="match status" value="1"/>
</dbReference>